<evidence type="ECO:0000259" key="5">
    <source>
        <dbReference type="Pfam" id="PF00413"/>
    </source>
</evidence>
<dbReference type="GO" id="GO:0031012">
    <property type="term" value="C:extracellular matrix"/>
    <property type="evidence" value="ECO:0007669"/>
    <property type="project" value="InterPro"/>
</dbReference>
<dbReference type="GO" id="GO:0004222">
    <property type="term" value="F:metalloendopeptidase activity"/>
    <property type="evidence" value="ECO:0007669"/>
    <property type="project" value="InterPro"/>
</dbReference>
<dbReference type="EMBL" id="CP037940">
    <property type="protein sequence ID" value="QBO36116.1"/>
    <property type="molecule type" value="Genomic_DNA"/>
</dbReference>
<proteinExistence type="predicted"/>
<evidence type="ECO:0000256" key="4">
    <source>
        <dbReference type="ARBA" id="ARBA00022833"/>
    </source>
</evidence>
<dbReference type="SUPFAM" id="SSF55486">
    <property type="entry name" value="Metalloproteases ('zincins'), catalytic domain"/>
    <property type="match status" value="1"/>
</dbReference>
<evidence type="ECO:0000313" key="6">
    <source>
        <dbReference type="EMBL" id="QBO36116.1"/>
    </source>
</evidence>
<reference evidence="7" key="1">
    <citation type="submission" date="2019-03" db="EMBL/GenBank/DDBJ databases">
        <title>Weissella sp. 26KH-42 Genome sequencing.</title>
        <authorList>
            <person name="Heo J."/>
            <person name="Kim S.-J."/>
            <person name="Kim J.-S."/>
            <person name="Hong S.-B."/>
            <person name="Kwon S.-W."/>
        </authorList>
    </citation>
    <scope>NUCLEOTIDE SEQUENCE [LARGE SCALE GENOMIC DNA]</scope>
    <source>
        <strain evidence="7">26KH-42</strain>
    </source>
</reference>
<keyword evidence="3" id="KW-0378">Hydrolase</keyword>
<keyword evidence="1 6" id="KW-0645">Protease</keyword>
<dbReference type="Proteomes" id="UP000292886">
    <property type="component" value="Chromosome"/>
</dbReference>
<dbReference type="PRINTS" id="PR00138">
    <property type="entry name" value="MATRIXIN"/>
</dbReference>
<dbReference type="InterPro" id="IPR001818">
    <property type="entry name" value="Pept_M10_metallopeptidase"/>
</dbReference>
<evidence type="ECO:0000256" key="1">
    <source>
        <dbReference type="ARBA" id="ARBA00022670"/>
    </source>
</evidence>
<dbReference type="Gene3D" id="3.40.390.10">
    <property type="entry name" value="Collagenase (Catalytic Domain)"/>
    <property type="match status" value="1"/>
</dbReference>
<evidence type="ECO:0000256" key="2">
    <source>
        <dbReference type="ARBA" id="ARBA00022723"/>
    </source>
</evidence>
<dbReference type="KEGG" id="wei:EQG49_06415"/>
<feature type="domain" description="Peptidase M10 metallopeptidase" evidence="5">
    <location>
        <begin position="58"/>
        <end position="189"/>
    </location>
</feature>
<dbReference type="InterPro" id="IPR021190">
    <property type="entry name" value="Pept_M10A"/>
</dbReference>
<sequence length="191" mass="20945">MNLSECKQLLIVGITVLTMGVAVPVDAAGGHSPVLEQDGVIYHVPQIKRVTVQYSGGSKAQRQYFNLAIKKWNKTKAVHFTEVKTHGVVKVHFSKGFSKTDSQIGGITLLSANADTGVIVKDNITMYPKRVHELGGRKNAYITADVHELGHALGLKHDSNAKSVMHATTWVDRLYPITTANVNAVKFIYHE</sequence>
<keyword evidence="2" id="KW-0479">Metal-binding</keyword>
<accession>A0A4P6YTU8</accession>
<keyword evidence="6" id="KW-0482">Metalloprotease</keyword>
<dbReference type="Pfam" id="PF00413">
    <property type="entry name" value="Peptidase_M10"/>
    <property type="match status" value="1"/>
</dbReference>
<protein>
    <submittedName>
        <fullName evidence="6">Matrixin family metalloprotease</fullName>
    </submittedName>
</protein>
<evidence type="ECO:0000256" key="3">
    <source>
        <dbReference type="ARBA" id="ARBA00022801"/>
    </source>
</evidence>
<keyword evidence="4" id="KW-0862">Zinc</keyword>
<organism evidence="6 7">
    <name type="scientific">Periweissella cryptocerci</name>
    <dbReference type="NCBI Taxonomy" id="2506420"/>
    <lineage>
        <taxon>Bacteria</taxon>
        <taxon>Bacillati</taxon>
        <taxon>Bacillota</taxon>
        <taxon>Bacilli</taxon>
        <taxon>Lactobacillales</taxon>
        <taxon>Lactobacillaceae</taxon>
        <taxon>Periweissella</taxon>
    </lineage>
</organism>
<dbReference type="GO" id="GO:0006508">
    <property type="term" value="P:proteolysis"/>
    <property type="evidence" value="ECO:0007669"/>
    <property type="project" value="UniProtKB-KW"/>
</dbReference>
<evidence type="ECO:0000313" key="7">
    <source>
        <dbReference type="Proteomes" id="UP000292886"/>
    </source>
</evidence>
<dbReference type="AlphaFoldDB" id="A0A4P6YTU8"/>
<dbReference type="GO" id="GO:0008270">
    <property type="term" value="F:zinc ion binding"/>
    <property type="evidence" value="ECO:0007669"/>
    <property type="project" value="InterPro"/>
</dbReference>
<name>A0A4P6YTU8_9LACO</name>
<keyword evidence="7" id="KW-1185">Reference proteome</keyword>
<dbReference type="OrthoDB" id="2148705at2"/>
<gene>
    <name evidence="6" type="ORF">EQG49_06415</name>
</gene>
<dbReference type="InterPro" id="IPR024079">
    <property type="entry name" value="MetalloPept_cat_dom_sf"/>
</dbReference>